<feature type="compositionally biased region" description="Low complexity" evidence="1">
    <location>
        <begin position="178"/>
        <end position="195"/>
    </location>
</feature>
<feature type="compositionally biased region" description="Low complexity" evidence="1">
    <location>
        <begin position="344"/>
        <end position="362"/>
    </location>
</feature>
<feature type="transmembrane region" description="Helical" evidence="2">
    <location>
        <begin position="34"/>
        <end position="58"/>
    </location>
</feature>
<keyword evidence="2" id="KW-0472">Membrane</keyword>
<dbReference type="AlphaFoldDB" id="A0A2I1BW14"/>
<keyword evidence="2" id="KW-0812">Transmembrane</keyword>
<dbReference type="RefSeq" id="XP_024678163.1">
    <property type="nucleotide sequence ID" value="XM_024823726.1"/>
</dbReference>
<evidence type="ECO:0000313" key="3">
    <source>
        <dbReference type="EMBL" id="PKX89568.1"/>
    </source>
</evidence>
<feature type="compositionally biased region" description="Polar residues" evidence="1">
    <location>
        <begin position="393"/>
        <end position="406"/>
    </location>
</feature>
<keyword evidence="4" id="KW-1185">Reference proteome</keyword>
<dbReference type="OMA" id="LPWRHRQ"/>
<reference evidence="4" key="1">
    <citation type="journal article" date="2018" name="Proc. Natl. Acad. Sci. U.S.A.">
        <title>Linking secondary metabolites to gene clusters through genome sequencing of six diverse Aspergillus species.</title>
        <authorList>
            <person name="Kaerboelling I."/>
            <person name="Vesth T.C."/>
            <person name="Frisvad J.C."/>
            <person name="Nybo J.L."/>
            <person name="Theobald S."/>
            <person name="Kuo A."/>
            <person name="Bowyer P."/>
            <person name="Matsuda Y."/>
            <person name="Mondo S."/>
            <person name="Lyhne E.K."/>
            <person name="Kogle M.E."/>
            <person name="Clum A."/>
            <person name="Lipzen A."/>
            <person name="Salamov A."/>
            <person name="Ngan C.Y."/>
            <person name="Daum C."/>
            <person name="Chiniquy J."/>
            <person name="Barry K."/>
            <person name="LaButti K."/>
            <person name="Haridas S."/>
            <person name="Simmons B.A."/>
            <person name="Magnuson J.K."/>
            <person name="Mortensen U.H."/>
            <person name="Larsen T.O."/>
            <person name="Grigoriev I.V."/>
            <person name="Baker S.E."/>
            <person name="Andersen M.R."/>
        </authorList>
    </citation>
    <scope>NUCLEOTIDE SEQUENCE [LARGE SCALE GENOMIC DNA]</scope>
    <source>
        <strain evidence="4">IBT 16806</strain>
    </source>
</reference>
<accession>A0A2I1BW14</accession>
<proteinExistence type="predicted"/>
<feature type="region of interest" description="Disordered" evidence="1">
    <location>
        <begin position="168"/>
        <end position="201"/>
    </location>
</feature>
<keyword evidence="2" id="KW-1133">Transmembrane helix</keyword>
<feature type="region of interest" description="Disordered" evidence="1">
    <location>
        <begin position="102"/>
        <end position="138"/>
    </location>
</feature>
<dbReference type="VEuPathDB" id="FungiDB:P174DRAFT_396220"/>
<feature type="compositionally biased region" description="Polar residues" evidence="1">
    <location>
        <begin position="298"/>
        <end position="307"/>
    </location>
</feature>
<feature type="compositionally biased region" description="Basic residues" evidence="1">
    <location>
        <begin position="110"/>
        <end position="121"/>
    </location>
</feature>
<dbReference type="GeneID" id="36531051"/>
<protein>
    <submittedName>
        <fullName evidence="3">Uncharacterized protein</fullName>
    </submittedName>
</protein>
<evidence type="ECO:0000256" key="2">
    <source>
        <dbReference type="SAM" id="Phobius"/>
    </source>
</evidence>
<organism evidence="3 4">
    <name type="scientific">Aspergillus novofumigatus (strain IBT 16806)</name>
    <dbReference type="NCBI Taxonomy" id="1392255"/>
    <lineage>
        <taxon>Eukaryota</taxon>
        <taxon>Fungi</taxon>
        <taxon>Dikarya</taxon>
        <taxon>Ascomycota</taxon>
        <taxon>Pezizomycotina</taxon>
        <taxon>Eurotiomycetes</taxon>
        <taxon>Eurotiomycetidae</taxon>
        <taxon>Eurotiales</taxon>
        <taxon>Aspergillaceae</taxon>
        <taxon>Aspergillus</taxon>
        <taxon>Aspergillus subgen. Fumigati</taxon>
    </lineage>
</organism>
<sequence>MSTTCSNLLTVPFLALVSLPLVVSAYITICLSVLTLFLRLLVIYVELCIAIVSNYFVIPTSSKSSLLSFASEPTTPAASATPKRRSIDHGITAILPHHGNHRQIAPFSRGHTRPAPARRRNSSNSSTGHPGGDYGRPVRKEELRRNGLTTPPSALLTLISGDEGRDFEGVGGWRCPPSARSQGRLSRSASSSSKDSVSDEADERAWLSINDRLELPSHPFPLRNHPETADILPWRHSQAASRSPDGRRQRHHHRSATTSLIPSQTRQAPTSPSASRSNRSEFHLPAGSGARSRGLSPRPQSQDASSFSTYSDFFRAMASAPQTHSQLHLSSSSEAPGGYFTFRPGNGANSSGSAVSTGTTTPVEDRSGTTPRSIGRFMAHYPTGVRYRRRSVSGANLGSQLPSPSLNRDRTF</sequence>
<dbReference type="Proteomes" id="UP000234474">
    <property type="component" value="Unassembled WGS sequence"/>
</dbReference>
<gene>
    <name evidence="3" type="ORF">P174DRAFT_396220</name>
</gene>
<comment type="caution">
    <text evidence="3">The sequence shown here is derived from an EMBL/GenBank/DDBJ whole genome shotgun (WGS) entry which is preliminary data.</text>
</comment>
<feature type="compositionally biased region" description="Polar residues" evidence="1">
    <location>
        <begin position="256"/>
        <end position="277"/>
    </location>
</feature>
<feature type="region of interest" description="Disordered" evidence="1">
    <location>
        <begin position="227"/>
        <end position="307"/>
    </location>
</feature>
<evidence type="ECO:0000313" key="4">
    <source>
        <dbReference type="Proteomes" id="UP000234474"/>
    </source>
</evidence>
<feature type="region of interest" description="Disordered" evidence="1">
    <location>
        <begin position="391"/>
        <end position="412"/>
    </location>
</feature>
<evidence type="ECO:0000256" key="1">
    <source>
        <dbReference type="SAM" id="MobiDB-lite"/>
    </source>
</evidence>
<name>A0A2I1BW14_ASPN1</name>
<dbReference type="EMBL" id="MSZS01000009">
    <property type="protein sequence ID" value="PKX89568.1"/>
    <property type="molecule type" value="Genomic_DNA"/>
</dbReference>
<feature type="region of interest" description="Disordered" evidence="1">
    <location>
        <begin position="338"/>
        <end position="376"/>
    </location>
</feature>
<dbReference type="OrthoDB" id="4492972at2759"/>